<dbReference type="Proteomes" id="UP000664601">
    <property type="component" value="Unassembled WGS sequence"/>
</dbReference>
<comment type="caution">
    <text evidence="2">The sequence shown here is derived from an EMBL/GenBank/DDBJ whole genome shotgun (WGS) entry which is preliminary data.</text>
</comment>
<accession>A0ABS3LGR5</accession>
<proteinExistence type="predicted"/>
<protein>
    <recommendedName>
        <fullName evidence="4">DUF5057 domain-containing protein</fullName>
    </recommendedName>
</protein>
<sequence>MIKGTNQRKKKIIRRSLIILILAMIFAGVGYYFFQEGSEPVDKVEASDVIGPPGDFRLTAENRWDNTVKRNYAQLNWENVPELTQSGYRLFQSEDGNIWNNRSLLYGKSIKVLNVYPDTGASNTLKGWMDGLGMTADDGMTNLIQVTPVAIADFNVNPDSQLKDASGNYKYDVIMFGSWDSNYNKDISEEGGKATTDFILSGRGVLFGHDTIYKRPNNQLQNWYKYFFTQNNFIGVGHDSNMEDSTGRLASGYRSGSEKVKVLNDGYLMKFPFELPNGVILDIPLAHSVELSSNSMGIVWAEFIEPLHSNFPNPIYRGEDWSGGWYLKTNNNIAMIQTGHSQGRSTEDERKIIANVLYNLAQVSLENNASDYSVIDDKAPNKPKLDARHGNRNKLDIRVDAKDLGKKYQWYVQADTRTGVLKSDTVEEEIVSNIAGYFYRIVSDPNSSDYKTEIENKKDQYGRIPEEQFTKKVNPGDNSVSYPTDFSISIDKTTDSGKYIQVIAVDRMSNVSDVTTIAVEDLVPRIGFEVERTGDEAKLVELNLVPEMDQSMEVLEVRVPKNLVINPGDLPTNWSQYQTIEGTNSDSIIFIMGNNNSSTAILDFLKALRFNIGNPVNQQGEIEVLFYENLKETVEVRQDNFLEYFSLISQEDTGAGFQGTIDSHYDPDTGILTYTRDEDFKMGGFYLRNRISFEEDFRFEGRINLGNKNKAAGGADGVGFLLHPGSARTLGKWAGYLGVGGIPNGIGFVMDTYHNTVEDIFMYPDPPIFRNQSYGALVRNEGERGKRKAYMGADAPGKQIPDPANNTFRDFVMEYTHTNHTLTVRYNNDNNLVWTKDISDWLVEGANSYAFSSQGATGSATNLQQIEIRNFTFTEVTEFTEESIGDVSFSATIPQKIFLKGYDDSGGALSTGDILEDQKLRIGKSITVQPKVLEFYSFIEAQEMDSTPRSLSYTVSSTYQEGKLIYSLRRANMHIRQVIQSPNDELVVPKEGYLTIQNQLHNSGNPVLDTNYQVNMAISSGMETDNPDFTTFVVSTTQLTNDNDEVQLSAIIPEFYKYNGYKISDTLAAHDSAPLLTDAKISLTRLAIYNQGEYWITIYLEPNGTNDGKPQPYSWDYKKNNLGKIKTSN</sequence>
<dbReference type="Gene3D" id="2.60.120.200">
    <property type="match status" value="1"/>
</dbReference>
<keyword evidence="1" id="KW-1133">Transmembrane helix</keyword>
<evidence type="ECO:0000313" key="3">
    <source>
        <dbReference type="Proteomes" id="UP000664601"/>
    </source>
</evidence>
<evidence type="ECO:0008006" key="4">
    <source>
        <dbReference type="Google" id="ProtNLM"/>
    </source>
</evidence>
<dbReference type="CDD" id="cd01951">
    <property type="entry name" value="lectin_L-type"/>
    <property type="match status" value="1"/>
</dbReference>
<dbReference type="RefSeq" id="WP_207675805.1">
    <property type="nucleotide sequence ID" value="NZ_JAFREM010000047.1"/>
</dbReference>
<keyword evidence="1" id="KW-0472">Membrane</keyword>
<organism evidence="2 3">
    <name type="scientific">Candidatus Enterococcus moelleringii</name>
    <dbReference type="NCBI Taxonomy" id="2815325"/>
    <lineage>
        <taxon>Bacteria</taxon>
        <taxon>Bacillati</taxon>
        <taxon>Bacillota</taxon>
        <taxon>Bacilli</taxon>
        <taxon>Lactobacillales</taxon>
        <taxon>Enterococcaceae</taxon>
        <taxon>Enterococcus</taxon>
    </lineage>
</organism>
<keyword evidence="3" id="KW-1185">Reference proteome</keyword>
<dbReference type="Pfam" id="PF18483">
    <property type="entry name" value="Lectin_L-type_dom"/>
    <property type="match status" value="1"/>
</dbReference>
<gene>
    <name evidence="2" type="ORF">JZO70_21765</name>
</gene>
<name>A0ABS3LGR5_9ENTE</name>
<feature type="transmembrane region" description="Helical" evidence="1">
    <location>
        <begin position="12"/>
        <end position="34"/>
    </location>
</feature>
<evidence type="ECO:0000256" key="1">
    <source>
        <dbReference type="SAM" id="Phobius"/>
    </source>
</evidence>
<evidence type="ECO:0000313" key="2">
    <source>
        <dbReference type="EMBL" id="MBO1308815.1"/>
    </source>
</evidence>
<dbReference type="SUPFAM" id="SSF49899">
    <property type="entry name" value="Concanavalin A-like lectins/glucanases"/>
    <property type="match status" value="1"/>
</dbReference>
<keyword evidence="1" id="KW-0812">Transmembrane</keyword>
<dbReference type="InterPro" id="IPR056573">
    <property type="entry name" value="Lectin_L-type_dom"/>
</dbReference>
<reference evidence="2 3" key="1">
    <citation type="submission" date="2021-03" db="EMBL/GenBank/DDBJ databases">
        <title>Enterococcal diversity collection.</title>
        <authorList>
            <person name="Gilmore M.S."/>
            <person name="Schwartzman J."/>
            <person name="Van Tyne D."/>
            <person name="Martin M."/>
            <person name="Earl A.M."/>
            <person name="Manson A.L."/>
            <person name="Straub T."/>
            <person name="Salamzade R."/>
            <person name="Saavedra J."/>
            <person name="Lebreton F."/>
            <person name="Prichula J."/>
            <person name="Schaufler K."/>
            <person name="Gaca A."/>
            <person name="Sgardioli B."/>
            <person name="Wagenaar J."/>
            <person name="Strong T."/>
        </authorList>
    </citation>
    <scope>NUCLEOTIDE SEQUENCE [LARGE SCALE GENOMIC DNA]</scope>
    <source>
        <strain evidence="2 3">669A</strain>
    </source>
</reference>
<dbReference type="EMBL" id="JAFREM010000047">
    <property type="protein sequence ID" value="MBO1308815.1"/>
    <property type="molecule type" value="Genomic_DNA"/>
</dbReference>
<dbReference type="InterPro" id="IPR013320">
    <property type="entry name" value="ConA-like_dom_sf"/>
</dbReference>